<organism evidence="3">
    <name type="scientific">uncultured Sphingopyxis sp</name>
    <dbReference type="NCBI Taxonomy" id="310581"/>
    <lineage>
        <taxon>Bacteria</taxon>
        <taxon>Pseudomonadati</taxon>
        <taxon>Pseudomonadota</taxon>
        <taxon>Alphaproteobacteria</taxon>
        <taxon>Sphingomonadales</taxon>
        <taxon>Sphingomonadaceae</taxon>
        <taxon>Sphingopyxis</taxon>
        <taxon>environmental samples</taxon>
    </lineage>
</organism>
<dbReference type="Gene3D" id="3.40.50.410">
    <property type="entry name" value="von Willebrand factor, type A domain"/>
    <property type="match status" value="2"/>
</dbReference>
<dbReference type="Pfam" id="PF13400">
    <property type="entry name" value="Tad"/>
    <property type="match status" value="1"/>
</dbReference>
<accession>A0A1Y5PWI6</accession>
<dbReference type="PROSITE" id="PS50234">
    <property type="entry name" value="VWFA"/>
    <property type="match status" value="1"/>
</dbReference>
<dbReference type="EMBL" id="LT598653">
    <property type="protein sequence ID" value="SBV34383.1"/>
    <property type="molecule type" value="Genomic_DNA"/>
</dbReference>
<dbReference type="InterPro" id="IPR002035">
    <property type="entry name" value="VWF_A"/>
</dbReference>
<dbReference type="InterPro" id="IPR028087">
    <property type="entry name" value="Tad_N"/>
</dbReference>
<dbReference type="RefSeq" id="WP_295321283.1">
    <property type="nucleotide sequence ID" value="NZ_LT598653.1"/>
</dbReference>
<dbReference type="SUPFAM" id="SSF53300">
    <property type="entry name" value="vWA-like"/>
    <property type="match status" value="1"/>
</dbReference>
<dbReference type="InterPro" id="IPR036465">
    <property type="entry name" value="vWFA_dom_sf"/>
</dbReference>
<evidence type="ECO:0000259" key="2">
    <source>
        <dbReference type="PROSITE" id="PS50234"/>
    </source>
</evidence>
<feature type="domain" description="VWFA" evidence="2">
    <location>
        <begin position="347"/>
        <end position="525"/>
    </location>
</feature>
<name>A0A1Y5PWI6_9SPHN</name>
<keyword evidence="1" id="KW-0812">Transmembrane</keyword>
<sequence length="536" mass="58281">MRGTWISRLRAGAKALLRDQRGNAFMLTAAAIVPVIGIVGSAVDIGRAYMTQLRLQQACDSGVLAGRRAMTGATYSDDAEAEANKMFNFNFPEAKYGASGILFSSEADDDASDVIGQASAILPTELMFIFGKDQFRLTANCTAKLEISNVDVMMVLDVTGSMAEKNSGDTLTRMEGLQAASKSFFATLTSAHIGDGQLRFGVVPYSSTVNVGGILHDADPSWLSETVTLPSRSYRRVNICNQYGYNCSLQWRYVYEDRDLAVGSIAPGDDLTFNTGTNGANVTAEWGGCIVERATKAFGPTETAPSDAYDMDIDMVPTTDVKTQWQPMLQPFAFERGQVASRTTTSSNLGQTLYTACPHPARKLEIMTKDDQAEFDEYIDDLEPVGGTYHDVGMAWGARLISPTGLFASENEKAESNERPISRHILFMTDGAMDARPTIYSHQGMERSQPRVGASDDASARARHTNRFLQLCRAARQRGITVWVISFGDDSSSSSNLANLNNCASSGAAFEADDADELNEQFQAIARQISKLRLSQ</sequence>
<proteinExistence type="predicted"/>
<dbReference type="AlphaFoldDB" id="A0A1Y5PWI6"/>
<dbReference type="KEGG" id="sphu:SPPYR_3268"/>
<evidence type="ECO:0000313" key="3">
    <source>
        <dbReference type="EMBL" id="SBV34383.1"/>
    </source>
</evidence>
<protein>
    <recommendedName>
        <fullName evidence="2">VWFA domain-containing protein</fullName>
    </recommendedName>
</protein>
<feature type="transmembrane region" description="Helical" evidence="1">
    <location>
        <begin position="24"/>
        <end position="43"/>
    </location>
</feature>
<gene>
    <name evidence="3" type="ORF">SPPYR_3268</name>
</gene>
<keyword evidence="1" id="KW-0472">Membrane</keyword>
<evidence type="ECO:0000256" key="1">
    <source>
        <dbReference type="SAM" id="Phobius"/>
    </source>
</evidence>
<reference evidence="3" key="1">
    <citation type="submission" date="2016-03" db="EMBL/GenBank/DDBJ databases">
        <authorList>
            <person name="Ploux O."/>
        </authorList>
    </citation>
    <scope>NUCLEOTIDE SEQUENCE</scope>
    <source>
        <strain evidence="3">UC10</strain>
    </source>
</reference>
<keyword evidence="1" id="KW-1133">Transmembrane helix</keyword>